<evidence type="ECO:0008006" key="3">
    <source>
        <dbReference type="Google" id="ProtNLM"/>
    </source>
</evidence>
<proteinExistence type="predicted"/>
<gene>
    <name evidence="1" type="ORF">GCM10023149_43340</name>
</gene>
<keyword evidence="2" id="KW-1185">Reference proteome</keyword>
<dbReference type="EMBL" id="BAABFT010000015">
    <property type="protein sequence ID" value="GAA4335380.1"/>
    <property type="molecule type" value="Genomic_DNA"/>
</dbReference>
<reference evidence="2" key="1">
    <citation type="journal article" date="2019" name="Int. J. Syst. Evol. Microbiol.">
        <title>The Global Catalogue of Microorganisms (GCM) 10K type strain sequencing project: providing services to taxonomists for standard genome sequencing and annotation.</title>
        <authorList>
            <consortium name="The Broad Institute Genomics Platform"/>
            <consortium name="The Broad Institute Genome Sequencing Center for Infectious Disease"/>
            <person name="Wu L."/>
            <person name="Ma J."/>
        </authorList>
    </citation>
    <scope>NUCLEOTIDE SEQUENCE [LARGE SCALE GENOMIC DNA]</scope>
    <source>
        <strain evidence="2">JCM 17705</strain>
    </source>
</reference>
<protein>
    <recommendedName>
        <fullName evidence="3">Outer membrane protein beta-barrel domain-containing protein</fullName>
    </recommendedName>
</protein>
<dbReference type="Proteomes" id="UP001500582">
    <property type="component" value="Unassembled WGS sequence"/>
</dbReference>
<evidence type="ECO:0000313" key="1">
    <source>
        <dbReference type="EMBL" id="GAA4335380.1"/>
    </source>
</evidence>
<evidence type="ECO:0000313" key="2">
    <source>
        <dbReference type="Proteomes" id="UP001500582"/>
    </source>
</evidence>
<accession>A0ABP8H7G9</accession>
<comment type="caution">
    <text evidence="1">The sequence shown here is derived from an EMBL/GenBank/DDBJ whole genome shotgun (WGS) entry which is preliminary data.</text>
</comment>
<organism evidence="1 2">
    <name type="scientific">Mucilaginibacter gynuensis</name>
    <dbReference type="NCBI Taxonomy" id="1302236"/>
    <lineage>
        <taxon>Bacteria</taxon>
        <taxon>Pseudomonadati</taxon>
        <taxon>Bacteroidota</taxon>
        <taxon>Sphingobacteriia</taxon>
        <taxon>Sphingobacteriales</taxon>
        <taxon>Sphingobacteriaceae</taxon>
        <taxon>Mucilaginibacter</taxon>
    </lineage>
</organism>
<name>A0ABP8H7G9_9SPHI</name>
<dbReference type="RefSeq" id="WP_345213276.1">
    <property type="nucleotide sequence ID" value="NZ_BAABFT010000015.1"/>
</dbReference>
<sequence>MTHLKKQVLNAAVFTAIIGASLSTRAQDWKSEKRINVLFGLAQPLIAKGFNIEGNYIHNRFIFDYSHGASLDFSGNLVPGYLRKQHLAVHEPWTTGFGVGYRLKNWINVRIEAKWHRFEFYYDDEPQNNSTAITSYNTFSLGLGVYGSYQPFKTNSNFLKGFVIAPSIRFWPTVSSGLKDDKLSYLNKKTGTVEEIKTLDPGTGFSPVVVNVSIGYTFQLKKKG</sequence>